<sequence length="311" mass="34556">RLEILLPVSNKKMYNQMTILLLIQCMGNKLIISYSLAQPNGGSRGWSDLFDELRIIPDGGLSGGGRAKITTLPPAPKTVVPLVPLGPLPDLPIAHDDNQYAVCADIVFANDASCSLHGNVKADQVNLIIDIARSFQISDIAGARFGAFSFGKYVDVQSKMDFIPNADVSTILSRLNNLKTASLSCRTIPYRAMRMSRGYFNGENDRDDGAFKDVLIFIGDGWTSPIRTRKHNIKESKKLRNDNVDILWIKTQPKGKTGLTNERKYGGTVEDIELLPIVGDSTKIFEYKNGERERVIDEITEYLLSHYTCDV</sequence>
<dbReference type="InterPro" id="IPR002035">
    <property type="entry name" value="VWF_A"/>
</dbReference>
<evidence type="ECO:0000313" key="2">
    <source>
        <dbReference type="EMBL" id="CAH1800782.1"/>
    </source>
</evidence>
<dbReference type="Gene3D" id="3.40.50.410">
    <property type="entry name" value="von Willebrand factor, type A domain"/>
    <property type="match status" value="1"/>
</dbReference>
<feature type="domain" description="VWFA" evidence="1">
    <location>
        <begin position="105"/>
        <end position="303"/>
    </location>
</feature>
<evidence type="ECO:0000259" key="1">
    <source>
        <dbReference type="PROSITE" id="PS50234"/>
    </source>
</evidence>
<proteinExistence type="predicted"/>
<gene>
    <name evidence="2" type="ORF">OFUS_LOCUS24625</name>
</gene>
<dbReference type="PROSITE" id="PS50234">
    <property type="entry name" value="VWFA"/>
    <property type="match status" value="1"/>
</dbReference>
<evidence type="ECO:0000313" key="3">
    <source>
        <dbReference type="Proteomes" id="UP000749559"/>
    </source>
</evidence>
<feature type="non-terminal residue" evidence="2">
    <location>
        <position position="311"/>
    </location>
</feature>
<name>A0A8S4Q2W9_OWEFU</name>
<dbReference type="EMBL" id="CAIIXF020000012">
    <property type="protein sequence ID" value="CAH1800782.1"/>
    <property type="molecule type" value="Genomic_DNA"/>
</dbReference>
<protein>
    <recommendedName>
        <fullName evidence="1">VWFA domain-containing protein</fullName>
    </recommendedName>
</protein>
<comment type="caution">
    <text evidence="2">The sequence shown here is derived from an EMBL/GenBank/DDBJ whole genome shotgun (WGS) entry which is preliminary data.</text>
</comment>
<reference evidence="2" key="1">
    <citation type="submission" date="2022-03" db="EMBL/GenBank/DDBJ databases">
        <authorList>
            <person name="Martin C."/>
        </authorList>
    </citation>
    <scope>NUCLEOTIDE SEQUENCE</scope>
</reference>
<dbReference type="InterPro" id="IPR036465">
    <property type="entry name" value="vWFA_dom_sf"/>
</dbReference>
<dbReference type="Proteomes" id="UP000749559">
    <property type="component" value="Unassembled WGS sequence"/>
</dbReference>
<accession>A0A8S4Q2W9</accession>
<keyword evidence="3" id="KW-1185">Reference proteome</keyword>
<dbReference type="SUPFAM" id="SSF53300">
    <property type="entry name" value="vWA-like"/>
    <property type="match status" value="1"/>
</dbReference>
<dbReference type="AlphaFoldDB" id="A0A8S4Q2W9"/>
<organism evidence="2 3">
    <name type="scientific">Owenia fusiformis</name>
    <name type="common">Polychaete worm</name>
    <dbReference type="NCBI Taxonomy" id="6347"/>
    <lineage>
        <taxon>Eukaryota</taxon>
        <taxon>Metazoa</taxon>
        <taxon>Spiralia</taxon>
        <taxon>Lophotrochozoa</taxon>
        <taxon>Annelida</taxon>
        <taxon>Polychaeta</taxon>
        <taxon>Sedentaria</taxon>
        <taxon>Canalipalpata</taxon>
        <taxon>Sabellida</taxon>
        <taxon>Oweniida</taxon>
        <taxon>Oweniidae</taxon>
        <taxon>Owenia</taxon>
    </lineage>
</organism>
<dbReference type="CDD" id="cd00198">
    <property type="entry name" value="vWFA"/>
    <property type="match status" value="1"/>
</dbReference>